<protein>
    <submittedName>
        <fullName evidence="1">Uncharacterized protein</fullName>
    </submittedName>
</protein>
<evidence type="ECO:0000313" key="2">
    <source>
        <dbReference type="Proteomes" id="UP001163603"/>
    </source>
</evidence>
<name>A0ACC0ZGE6_9ROSI</name>
<evidence type="ECO:0000313" key="1">
    <source>
        <dbReference type="EMBL" id="KAJ0052170.1"/>
    </source>
</evidence>
<keyword evidence="2" id="KW-1185">Reference proteome</keyword>
<dbReference type="EMBL" id="CM047736">
    <property type="protein sequence ID" value="KAJ0052170.1"/>
    <property type="molecule type" value="Genomic_DNA"/>
</dbReference>
<dbReference type="Proteomes" id="UP001163603">
    <property type="component" value="Chromosome 1"/>
</dbReference>
<reference evidence="2" key="1">
    <citation type="journal article" date="2023" name="G3 (Bethesda)">
        <title>Genome assembly and association tests identify interacting loci associated with vigor, precocity, and sex in interspecific pistachio rootstocks.</title>
        <authorList>
            <person name="Palmer W."/>
            <person name="Jacygrad E."/>
            <person name="Sagayaradj S."/>
            <person name="Cavanaugh K."/>
            <person name="Han R."/>
            <person name="Bertier L."/>
            <person name="Beede B."/>
            <person name="Kafkas S."/>
            <person name="Golino D."/>
            <person name="Preece J."/>
            <person name="Michelmore R."/>
        </authorList>
    </citation>
    <scope>NUCLEOTIDE SEQUENCE [LARGE SCALE GENOMIC DNA]</scope>
</reference>
<gene>
    <name evidence="1" type="ORF">Pint_01862</name>
</gene>
<organism evidence="1 2">
    <name type="scientific">Pistacia integerrima</name>
    <dbReference type="NCBI Taxonomy" id="434235"/>
    <lineage>
        <taxon>Eukaryota</taxon>
        <taxon>Viridiplantae</taxon>
        <taxon>Streptophyta</taxon>
        <taxon>Embryophyta</taxon>
        <taxon>Tracheophyta</taxon>
        <taxon>Spermatophyta</taxon>
        <taxon>Magnoliopsida</taxon>
        <taxon>eudicotyledons</taxon>
        <taxon>Gunneridae</taxon>
        <taxon>Pentapetalae</taxon>
        <taxon>rosids</taxon>
        <taxon>malvids</taxon>
        <taxon>Sapindales</taxon>
        <taxon>Anacardiaceae</taxon>
        <taxon>Pistacia</taxon>
    </lineage>
</organism>
<accession>A0ACC0ZGE6</accession>
<proteinExistence type="predicted"/>
<sequence length="774" mass="85961">MFNNDQGCDRDGDPVDAFIHSNTSSSRKYSSLWRRTITVTVLISLNRTNSPEQDPLHSPTSSSPLITHQTNSNSSHQEDSNTNNSGHENGVVDLVLKAYNSLSRRSFKNQDGSASTSSYAPVIASPAADQGVRRNLSTQSRHAIDIPSDNEVEQKSEQEKLVDHVVRIVKERNLNSLKAFGGVQEVASVFGSHLENGKDDVQAPELWDTNNPIHAKAQTEKPNTFMENLSLIVSVLIALVALIRFFHGKNDGGDDGLPELKGNVTVGMLMKMFEKIFLVPQGKISILASALAVAIIAIQHGMPFAITFSLSCWNEKLERIQVKPQNLSACATMGMVTVICIDATGGLVCNEMEVNKFWIGENDLNNDVDYEIDQAVVESLKRGIGASVLLPETSVSPANDLFVSWAKLRWNSDVEFLDRNISLLQYKVLSSSKKGCGMLLQNNGDEEKSLHMHWSGAAATILDMCSHYYDSKGNSHTISDGKSKFQTVIKDMEDSGLRPIAFACRQTEVAEIKDDGLHLLALFGLKSPCPEEIKLVVKDLRMAGVRIILVSEDELSAVRAIGSLMMVMELQSQELLTNPPGQRTQPLLTKAAWKNIVIQVLCQAFVLLIFQFMGQDIPSQNKDTLKARIFNSFTLCQVFNQLNAMDLVKKEVHAVVRRNYKFLVALGIVLVMQVLVVEFLKSLAGCEVLNGVEWGVCFILAALPWGLHCAVNFILHSLLNWSSRSGFPSRQNWQNLLWLIIPFPMFVFNISFELRCYPNLFVRRAVRSLPLTKL</sequence>
<comment type="caution">
    <text evidence="1">The sequence shown here is derived from an EMBL/GenBank/DDBJ whole genome shotgun (WGS) entry which is preliminary data.</text>
</comment>